<comment type="caution">
    <text evidence="2">The sequence shown here is derived from an EMBL/GenBank/DDBJ whole genome shotgun (WGS) entry which is preliminary data.</text>
</comment>
<name>A0AAN5DGY9_9BILA</name>
<evidence type="ECO:0000256" key="1">
    <source>
        <dbReference type="SAM" id="MobiDB-lite"/>
    </source>
</evidence>
<sequence>MSGNFQQREPWMMMSGEKRLEDVLADQIMGANGDQAMSLLSRYAFQEMSFNRFEHQLRRDAEKEHMEKIAKLREERERRNKEEAEAKRRKIEENK</sequence>
<protein>
    <submittedName>
        <fullName evidence="2">Uncharacterized protein</fullName>
    </submittedName>
</protein>
<reference evidence="3" key="1">
    <citation type="submission" date="2022-10" db="EMBL/GenBank/DDBJ databases">
        <title>Genome assembly of Pristionchus species.</title>
        <authorList>
            <person name="Yoshida K."/>
            <person name="Sommer R.J."/>
        </authorList>
    </citation>
    <scope>NUCLEOTIDE SEQUENCE [LARGE SCALE GENOMIC DNA]</scope>
    <source>
        <strain evidence="3">RS5460</strain>
    </source>
</reference>
<dbReference type="AlphaFoldDB" id="A0AAN5DGY9"/>
<proteinExistence type="predicted"/>
<organism evidence="2 3">
    <name type="scientific">Pristionchus mayeri</name>
    <dbReference type="NCBI Taxonomy" id="1317129"/>
    <lineage>
        <taxon>Eukaryota</taxon>
        <taxon>Metazoa</taxon>
        <taxon>Ecdysozoa</taxon>
        <taxon>Nematoda</taxon>
        <taxon>Chromadorea</taxon>
        <taxon>Rhabditida</taxon>
        <taxon>Rhabditina</taxon>
        <taxon>Diplogasteromorpha</taxon>
        <taxon>Diplogasteroidea</taxon>
        <taxon>Neodiplogasteridae</taxon>
        <taxon>Pristionchus</taxon>
    </lineage>
</organism>
<keyword evidence="3" id="KW-1185">Reference proteome</keyword>
<dbReference type="Proteomes" id="UP001328107">
    <property type="component" value="Unassembled WGS sequence"/>
</dbReference>
<evidence type="ECO:0000313" key="2">
    <source>
        <dbReference type="EMBL" id="GMR62615.1"/>
    </source>
</evidence>
<gene>
    <name evidence="2" type="ORF">PMAYCL1PPCAC_32810</name>
</gene>
<accession>A0AAN5DGY9</accession>
<dbReference type="EMBL" id="BTRK01000006">
    <property type="protein sequence ID" value="GMR62615.1"/>
    <property type="molecule type" value="Genomic_DNA"/>
</dbReference>
<feature type="region of interest" description="Disordered" evidence="1">
    <location>
        <begin position="72"/>
        <end position="95"/>
    </location>
</feature>
<evidence type="ECO:0000313" key="3">
    <source>
        <dbReference type="Proteomes" id="UP001328107"/>
    </source>
</evidence>